<feature type="compositionally biased region" description="Basic and acidic residues" evidence="7">
    <location>
        <begin position="147"/>
        <end position="164"/>
    </location>
</feature>
<dbReference type="InterPro" id="IPR007330">
    <property type="entry name" value="MIT_dom"/>
</dbReference>
<feature type="domain" description="Calpain catalytic" evidence="8">
    <location>
        <begin position="348"/>
        <end position="491"/>
    </location>
</feature>
<dbReference type="InterPro" id="IPR038765">
    <property type="entry name" value="Papain-like_cys_pep_sf"/>
</dbReference>
<evidence type="ECO:0000313" key="10">
    <source>
        <dbReference type="Proteomes" id="UP000594220"/>
    </source>
</evidence>
<evidence type="ECO:0000256" key="2">
    <source>
        <dbReference type="ARBA" id="ARBA00022670"/>
    </source>
</evidence>
<feature type="active site" evidence="5">
    <location>
        <position position="409"/>
    </location>
</feature>
<name>A0A7M4FU46_CROPO</name>
<dbReference type="SUPFAM" id="SSF54001">
    <property type="entry name" value="Cysteine proteinases"/>
    <property type="match status" value="1"/>
</dbReference>
<dbReference type="GO" id="GO:0006508">
    <property type="term" value="P:proteolysis"/>
    <property type="evidence" value="ECO:0007669"/>
    <property type="project" value="UniProtKB-KW"/>
</dbReference>
<evidence type="ECO:0000313" key="9">
    <source>
        <dbReference type="Ensembl" id="ENSCPRP00005007515.1"/>
    </source>
</evidence>
<keyword evidence="2" id="KW-0645">Protease</keyword>
<feature type="region of interest" description="Disordered" evidence="7">
    <location>
        <begin position="147"/>
        <end position="172"/>
    </location>
</feature>
<evidence type="ECO:0000256" key="7">
    <source>
        <dbReference type="SAM" id="MobiDB-lite"/>
    </source>
</evidence>
<dbReference type="GO" id="GO:0004198">
    <property type="term" value="F:calcium-dependent cysteine-type endopeptidase activity"/>
    <property type="evidence" value="ECO:0007669"/>
    <property type="project" value="InterPro"/>
</dbReference>
<dbReference type="Gene3D" id="2.60.120.380">
    <property type="match status" value="2"/>
</dbReference>
<proteinExistence type="inferred from homology"/>
<evidence type="ECO:0000256" key="4">
    <source>
        <dbReference type="ARBA" id="ARBA00022807"/>
    </source>
</evidence>
<evidence type="ECO:0000259" key="8">
    <source>
        <dbReference type="PROSITE" id="PS50203"/>
    </source>
</evidence>
<dbReference type="GeneTree" id="ENSGT00940000155892"/>
<dbReference type="InterPro" id="IPR001300">
    <property type="entry name" value="Peptidase_C2_calpain_cat"/>
</dbReference>
<dbReference type="InterPro" id="IPR022682">
    <property type="entry name" value="Calpain_domain_III"/>
</dbReference>
<keyword evidence="3" id="KW-0378">Hydrolase</keyword>
<dbReference type="InterPro" id="IPR051297">
    <property type="entry name" value="PalB/RIM13"/>
</dbReference>
<dbReference type="Gene3D" id="1.20.58.80">
    <property type="entry name" value="Phosphotransferase system, lactose/cellobiose-type IIA subunit"/>
    <property type="match status" value="2"/>
</dbReference>
<dbReference type="Ensembl" id="ENSCPRT00005008813.1">
    <property type="protein sequence ID" value="ENSCPRP00005007515.1"/>
    <property type="gene ID" value="ENSCPRG00005005333.1"/>
</dbReference>
<reference evidence="9" key="2">
    <citation type="submission" date="2025-09" db="UniProtKB">
        <authorList>
            <consortium name="Ensembl"/>
        </authorList>
    </citation>
    <scope>IDENTIFICATION</scope>
</reference>
<feature type="domain" description="Calpain catalytic" evidence="8">
    <location>
        <begin position="258"/>
        <end position="340"/>
    </location>
</feature>
<dbReference type="PRINTS" id="PR00704">
    <property type="entry name" value="CALPAIN"/>
</dbReference>
<gene>
    <name evidence="9" type="primary">CAPN7</name>
</gene>
<dbReference type="Pfam" id="PF04212">
    <property type="entry name" value="MIT"/>
    <property type="match status" value="2"/>
</dbReference>
<comment type="caution">
    <text evidence="6">Lacks conserved residue(s) required for the propagation of feature annotation.</text>
</comment>
<organism evidence="9 10">
    <name type="scientific">Crocodylus porosus</name>
    <name type="common">Saltwater crocodile</name>
    <name type="synonym">Estuarine crocodile</name>
    <dbReference type="NCBI Taxonomy" id="8502"/>
    <lineage>
        <taxon>Eukaryota</taxon>
        <taxon>Metazoa</taxon>
        <taxon>Chordata</taxon>
        <taxon>Craniata</taxon>
        <taxon>Vertebrata</taxon>
        <taxon>Euteleostomi</taxon>
        <taxon>Archelosauria</taxon>
        <taxon>Archosauria</taxon>
        <taxon>Crocodylia</taxon>
        <taxon>Longirostres</taxon>
        <taxon>Crocodylidae</taxon>
        <taxon>Crocodylus</taxon>
    </lineage>
</organism>
<evidence type="ECO:0000256" key="6">
    <source>
        <dbReference type="PROSITE-ProRule" id="PRU00239"/>
    </source>
</evidence>
<dbReference type="Proteomes" id="UP000594220">
    <property type="component" value="Unplaced"/>
</dbReference>
<dbReference type="InterPro" id="IPR022683">
    <property type="entry name" value="Calpain_III"/>
</dbReference>
<accession>A0A7M4FU46</accession>
<dbReference type="PROSITE" id="PS50203">
    <property type="entry name" value="CALPAIN_CAT"/>
    <property type="match status" value="2"/>
</dbReference>
<dbReference type="SMART" id="SM00720">
    <property type="entry name" value="calpain_III"/>
    <property type="match status" value="1"/>
</dbReference>
<evidence type="ECO:0000256" key="5">
    <source>
        <dbReference type="PIRSR" id="PIRSR622684-1"/>
    </source>
</evidence>
<dbReference type="PANTHER" id="PTHR46143">
    <property type="entry name" value="CALPAIN-7"/>
    <property type="match status" value="1"/>
</dbReference>
<dbReference type="InterPro" id="IPR036213">
    <property type="entry name" value="Calpain_III_sf"/>
</dbReference>
<dbReference type="AlphaFoldDB" id="A0A7M4FU46"/>
<dbReference type="Pfam" id="PF01067">
    <property type="entry name" value="Calpain_III"/>
    <property type="match status" value="1"/>
</dbReference>
<dbReference type="SUPFAM" id="SSF49758">
    <property type="entry name" value="Calpain large subunit, middle domain (domain III)"/>
    <property type="match status" value="2"/>
</dbReference>
<dbReference type="InterPro" id="IPR036181">
    <property type="entry name" value="MIT_dom_sf"/>
</dbReference>
<reference evidence="9" key="1">
    <citation type="submission" date="2025-08" db="UniProtKB">
        <authorList>
            <consortium name="Ensembl"/>
        </authorList>
    </citation>
    <scope>IDENTIFICATION</scope>
</reference>
<keyword evidence="10" id="KW-1185">Reference proteome</keyword>
<sequence length="764" mass="87199">MDASALEVDALRFAQLAVQRDQSGRYREAVFYYKEAAQALIYAGMAGSNLENIQEKINEYLERVQALHSAVQSQSIDPLKSKQQLDLERAHFLVTQAFDEDDKGNMEEAVELYTEAVELCLKTANETSEPSLQTKLKQLARQALDRAEALKESTSKSSQKDKSAAVKPNQPVRAFFPLGPDFSLNDKPQTVRAVQGSESHGQRYTTEEIEVLRKTSKINGIEYVPFMSVDLRERFAFPMPFSDKCGKLPLSPKQKAIFAKWVRPDDLTNNPIMIYTVSSFSIKQTIVSDCSFVASLAISAAYERRYNKKLITSIIYPQNKKGEPEYNPCGKYMVKLHINGVPRKNIDLHALTGWIPERIAMHSDNQAFNKDGTFRMLYQRFHKGDVLITTATGVMSEKEGEKWGLVPTHAYAVLDIREYKGHRFLQLKNPWSHLRWKGRYSENDMKNWTPDLQKYLNFDPRTAQKIDNGIFWIAWEDLCQYYDVIYLSWNPSLFKESTCIHSTWDAKQGPVKDAYSLANNPQYKLEVQCPQGGAAVWILLSRHITDKDDFAHNREFITLVVYKTDGKKVYYPADPSPYIDGIRINSPHYLTKIKLTSPGSHTFTLVVSQYEKQNTIHYTLRVYSVCKFTFSKIPTPYTTSKRVNGQWKGHNAGGCGNFRDSYKNNPIYQFQLEKTGPLLIELRGPRQYSVGFELITVSTVGDPGPFSFQKKNSGDYRCGFCYLEVENVPPGVYNIVPSTFLPQQEGPFFLDFNSISPLKVSQLQ</sequence>
<evidence type="ECO:0000256" key="3">
    <source>
        <dbReference type="ARBA" id="ARBA00022801"/>
    </source>
</evidence>
<dbReference type="SUPFAM" id="SSF116846">
    <property type="entry name" value="MIT domain"/>
    <property type="match status" value="2"/>
</dbReference>
<evidence type="ECO:0000256" key="1">
    <source>
        <dbReference type="ARBA" id="ARBA00007623"/>
    </source>
</evidence>
<dbReference type="Pfam" id="PF00648">
    <property type="entry name" value="Peptidase_C2"/>
    <property type="match status" value="2"/>
</dbReference>
<dbReference type="SMART" id="SM00745">
    <property type="entry name" value="MIT"/>
    <property type="match status" value="2"/>
</dbReference>
<dbReference type="SMART" id="SM00230">
    <property type="entry name" value="CysPc"/>
    <property type="match status" value="1"/>
</dbReference>
<dbReference type="InterPro" id="IPR022684">
    <property type="entry name" value="Calpain_cysteine_protease"/>
</dbReference>
<dbReference type="Gene3D" id="3.90.70.10">
    <property type="entry name" value="Cysteine proteinases"/>
    <property type="match status" value="1"/>
</dbReference>
<dbReference type="PANTHER" id="PTHR46143:SF1">
    <property type="entry name" value="CALPAIN-7"/>
    <property type="match status" value="1"/>
</dbReference>
<keyword evidence="4" id="KW-0788">Thiol protease</keyword>
<comment type="similarity">
    <text evidence="1">Belongs to the peptidase C2 family.</text>
</comment>
<dbReference type="CDD" id="cd00044">
    <property type="entry name" value="CysPc"/>
    <property type="match status" value="1"/>
</dbReference>
<protein>
    <submittedName>
        <fullName evidence="9">Calpain 7</fullName>
    </submittedName>
</protein>
<feature type="active site" evidence="5">
    <location>
        <position position="429"/>
    </location>
</feature>